<feature type="domain" description="Calcineurin-like phosphoesterase" evidence="2">
    <location>
        <begin position="53"/>
        <end position="257"/>
    </location>
</feature>
<evidence type="ECO:0000256" key="1">
    <source>
        <dbReference type="SAM" id="Phobius"/>
    </source>
</evidence>
<reference evidence="3" key="3">
    <citation type="submission" date="2022-06" db="EMBL/GenBank/DDBJ databases">
        <title>Genomic Encyclopedia of Type Strains, Phase III (KMG-III): the genomes of soil and plant-associated and newly described type strains.</title>
        <authorList>
            <person name="Whitman W."/>
        </authorList>
    </citation>
    <scope>NUCLEOTIDE SEQUENCE</scope>
    <source>
        <strain evidence="3">CPCC 202695</strain>
    </source>
</reference>
<dbReference type="EMBL" id="LT629755">
    <property type="protein sequence ID" value="SDS79830.1"/>
    <property type="molecule type" value="Genomic_DNA"/>
</dbReference>
<evidence type="ECO:0000313" key="6">
    <source>
        <dbReference type="Proteomes" id="UP000893823"/>
    </source>
</evidence>
<evidence type="ECO:0000313" key="4">
    <source>
        <dbReference type="EMBL" id="SDS79830.1"/>
    </source>
</evidence>
<feature type="transmembrane region" description="Helical" evidence="1">
    <location>
        <begin position="12"/>
        <end position="30"/>
    </location>
</feature>
<dbReference type="InterPro" id="IPR029052">
    <property type="entry name" value="Metallo-depent_PP-like"/>
</dbReference>
<keyword evidence="1" id="KW-0472">Membrane</keyword>
<keyword evidence="1" id="KW-1133">Transmembrane helix</keyword>
<protein>
    <submittedName>
        <fullName evidence="3">MPP superfamily phosphohydrolase</fullName>
    </submittedName>
    <submittedName>
        <fullName evidence="4">Predicted phosphohydrolase, MPP superfamily</fullName>
    </submittedName>
</protein>
<dbReference type="Proteomes" id="UP000893823">
    <property type="component" value="Unassembled WGS sequence"/>
</dbReference>
<organism evidence="4 5">
    <name type="scientific">Agromyces flavus</name>
    <dbReference type="NCBI Taxonomy" id="589382"/>
    <lineage>
        <taxon>Bacteria</taxon>
        <taxon>Bacillati</taxon>
        <taxon>Actinomycetota</taxon>
        <taxon>Actinomycetes</taxon>
        <taxon>Micrococcales</taxon>
        <taxon>Microbacteriaceae</taxon>
        <taxon>Agromyces</taxon>
    </lineage>
</organism>
<dbReference type="AlphaFoldDB" id="A0A1H1V5E0"/>
<dbReference type="RefSeq" id="WP_092671507.1">
    <property type="nucleotide sequence ID" value="NZ_BMDN01000004.1"/>
</dbReference>
<dbReference type="Pfam" id="PF00149">
    <property type="entry name" value="Metallophos"/>
    <property type="match status" value="1"/>
</dbReference>
<dbReference type="GO" id="GO:0009245">
    <property type="term" value="P:lipid A biosynthetic process"/>
    <property type="evidence" value="ECO:0007669"/>
    <property type="project" value="TreeGrafter"/>
</dbReference>
<dbReference type="InterPro" id="IPR051158">
    <property type="entry name" value="Metallophosphoesterase_sf"/>
</dbReference>
<evidence type="ECO:0000259" key="2">
    <source>
        <dbReference type="Pfam" id="PF00149"/>
    </source>
</evidence>
<sequence length="338" mass="36074">MPGGFARAATRVASAIGVAAAAAGVWGSLIERTRWTLRRVEVPVLPPGSQPVRVLHVSDLHMAPWQRSKQDWVAGLAALHPDLVVNTGDNLGHVRGLEGIRRAFAPFAGIPGVFVNGSNDYFGPVLKNPFSYFGGPSVNLARAAQLDIDALHGFFGELGWADIDNRATSLDVRGTHFEFFGVDDPHKGYDRLDLITAAIDDLRSDDPLGDDVWPDPATVPHPRPTVTVGVTHAPYQRVLNSFVTHGAQLMLAGHTHGGQVCVPGYGALVTNCDIPRTQVKGLSLWRHGLRSAYLHVSAGLGTSIYAPIRFACPPEATLLTLTAARATRTTTGRVVGAA</sequence>
<dbReference type="EMBL" id="SODL02000004">
    <property type="protein sequence ID" value="MCP2368072.1"/>
    <property type="molecule type" value="Genomic_DNA"/>
</dbReference>
<dbReference type="Gene3D" id="3.60.21.10">
    <property type="match status" value="1"/>
</dbReference>
<dbReference type="Proteomes" id="UP000199482">
    <property type="component" value="Chromosome I"/>
</dbReference>
<dbReference type="PANTHER" id="PTHR31302">
    <property type="entry name" value="TRANSMEMBRANE PROTEIN WITH METALLOPHOSPHOESTERASE DOMAIN-RELATED"/>
    <property type="match status" value="1"/>
</dbReference>
<dbReference type="SUPFAM" id="SSF56300">
    <property type="entry name" value="Metallo-dependent phosphatases"/>
    <property type="match status" value="1"/>
</dbReference>
<dbReference type="PANTHER" id="PTHR31302:SF20">
    <property type="entry name" value="CONSERVED PROTEIN"/>
    <property type="match status" value="1"/>
</dbReference>
<proteinExistence type="predicted"/>
<evidence type="ECO:0000313" key="3">
    <source>
        <dbReference type="EMBL" id="MCP2368072.1"/>
    </source>
</evidence>
<accession>A0A1H1V5E0</accession>
<evidence type="ECO:0000313" key="5">
    <source>
        <dbReference type="Proteomes" id="UP000199482"/>
    </source>
</evidence>
<gene>
    <name evidence="3" type="ORF">BCL57_002245</name>
    <name evidence="4" type="ORF">SAMN04489721_1928</name>
</gene>
<dbReference type="OrthoDB" id="9780884at2"/>
<keyword evidence="4" id="KW-0378">Hydrolase</keyword>
<dbReference type="InterPro" id="IPR004843">
    <property type="entry name" value="Calcineurin-like_PHP"/>
</dbReference>
<dbReference type="STRING" id="589382.SAMN04489721_1928"/>
<keyword evidence="6" id="KW-1185">Reference proteome</keyword>
<reference evidence="4" key="2">
    <citation type="submission" date="2016-10" db="EMBL/GenBank/DDBJ databases">
        <authorList>
            <person name="de Groot N.N."/>
        </authorList>
    </citation>
    <scope>NUCLEOTIDE SEQUENCE [LARGE SCALE GENOMIC DNA]</scope>
    <source>
        <strain evidence="4">CPCC 202695</strain>
    </source>
</reference>
<reference evidence="5" key="1">
    <citation type="submission" date="2016-10" db="EMBL/GenBank/DDBJ databases">
        <authorList>
            <person name="Varghese N."/>
            <person name="Submissions S."/>
        </authorList>
    </citation>
    <scope>NUCLEOTIDE SEQUENCE [LARGE SCALE GENOMIC DNA]</scope>
    <source>
        <strain evidence="5">CPCC 202695</strain>
    </source>
</reference>
<dbReference type="GO" id="GO:0016020">
    <property type="term" value="C:membrane"/>
    <property type="evidence" value="ECO:0007669"/>
    <property type="project" value="GOC"/>
</dbReference>
<name>A0A1H1V5E0_9MICO</name>
<dbReference type="GO" id="GO:0008758">
    <property type="term" value="F:UDP-2,3-diacylglucosamine hydrolase activity"/>
    <property type="evidence" value="ECO:0007669"/>
    <property type="project" value="TreeGrafter"/>
</dbReference>
<keyword evidence="1" id="KW-0812">Transmembrane</keyword>